<organism evidence="1 2">
    <name type="scientific">Psychrobacillus lasiicapitis</name>
    <dbReference type="NCBI Taxonomy" id="1636719"/>
    <lineage>
        <taxon>Bacteria</taxon>
        <taxon>Bacillati</taxon>
        <taxon>Bacillota</taxon>
        <taxon>Bacilli</taxon>
        <taxon>Bacillales</taxon>
        <taxon>Bacillaceae</taxon>
        <taxon>Psychrobacillus</taxon>
    </lineage>
</organism>
<keyword evidence="2" id="KW-1185">Reference proteome</keyword>
<dbReference type="RefSeq" id="WP_142537286.1">
    <property type="nucleotide sequence ID" value="NZ_BMIE01000002.1"/>
</dbReference>
<sequence length="64" mass="7569">MTVNNSANLSEEYFLSYLKLVIEARSFSLEQAQDYMIKNFFKNNSYMYGKDSYCNFLQAIETLK</sequence>
<evidence type="ECO:0000313" key="2">
    <source>
        <dbReference type="Proteomes" id="UP000317316"/>
    </source>
</evidence>
<reference evidence="1 2" key="1">
    <citation type="submission" date="2019-05" db="EMBL/GenBank/DDBJ databases">
        <title>Psychrobacillus vulpis sp. nov., a new species isolated from feces of a red fox that inhabits in The Tablas de Daimiel Natural Park, Albacete, Spain.</title>
        <authorList>
            <person name="Rodriguez M."/>
            <person name="Reina J.C."/>
            <person name="Bejar V."/>
            <person name="Llamas I."/>
        </authorList>
    </citation>
    <scope>NUCLEOTIDE SEQUENCE [LARGE SCALE GENOMIC DNA]</scope>
    <source>
        <strain evidence="1 2">NEAU-3TGS17</strain>
    </source>
</reference>
<protein>
    <submittedName>
        <fullName evidence="1">Uncharacterized protein</fullName>
    </submittedName>
</protein>
<accession>A0A544THW0</accession>
<dbReference type="EMBL" id="VDGH01000001">
    <property type="protein sequence ID" value="TQR17044.1"/>
    <property type="molecule type" value="Genomic_DNA"/>
</dbReference>
<dbReference type="Proteomes" id="UP000317316">
    <property type="component" value="Unassembled WGS sequence"/>
</dbReference>
<gene>
    <name evidence="1" type="ORF">FG382_02510</name>
</gene>
<evidence type="ECO:0000313" key="1">
    <source>
        <dbReference type="EMBL" id="TQR17044.1"/>
    </source>
</evidence>
<proteinExistence type="predicted"/>
<dbReference type="OrthoDB" id="2737810at2"/>
<comment type="caution">
    <text evidence="1">The sequence shown here is derived from an EMBL/GenBank/DDBJ whole genome shotgun (WGS) entry which is preliminary data.</text>
</comment>
<dbReference type="AlphaFoldDB" id="A0A544THW0"/>
<name>A0A544THW0_9BACI</name>